<keyword evidence="4" id="KW-1185">Reference proteome</keyword>
<reference evidence="4" key="1">
    <citation type="journal article" date="2014" name="Nat. Genet.">
        <title>Genome of the human hookworm Necator americanus.</title>
        <authorList>
            <person name="Tang Y.T."/>
            <person name="Gao X."/>
            <person name="Rosa B.A."/>
            <person name="Abubucker S."/>
            <person name="Hallsworth-Pepin K."/>
            <person name="Martin J."/>
            <person name="Tyagi R."/>
            <person name="Heizer E."/>
            <person name="Zhang X."/>
            <person name="Bhonagiri-Palsikar V."/>
            <person name="Minx P."/>
            <person name="Warren W.C."/>
            <person name="Wang Q."/>
            <person name="Zhan B."/>
            <person name="Hotez P.J."/>
            <person name="Sternberg P.W."/>
            <person name="Dougall A."/>
            <person name="Gaze S.T."/>
            <person name="Mulvenna J."/>
            <person name="Sotillo J."/>
            <person name="Ranganathan S."/>
            <person name="Rabelo E.M."/>
            <person name="Wilson R.K."/>
            <person name="Felgner P.L."/>
            <person name="Bethony J."/>
            <person name="Hawdon J.M."/>
            <person name="Gasser R.B."/>
            <person name="Loukas A."/>
            <person name="Mitreva M."/>
        </authorList>
    </citation>
    <scope>NUCLEOTIDE SEQUENCE [LARGE SCALE GENOMIC DNA]</scope>
</reference>
<feature type="compositionally biased region" description="Basic residues" evidence="1">
    <location>
        <begin position="42"/>
        <end position="58"/>
    </location>
</feature>
<dbReference type="CTD" id="25353436"/>
<evidence type="ECO:0000256" key="1">
    <source>
        <dbReference type="SAM" id="MobiDB-lite"/>
    </source>
</evidence>
<feature type="region of interest" description="Disordered" evidence="1">
    <location>
        <begin position="1"/>
        <end position="195"/>
    </location>
</feature>
<feature type="compositionally biased region" description="Low complexity" evidence="1">
    <location>
        <begin position="107"/>
        <end position="116"/>
    </location>
</feature>
<feature type="compositionally biased region" description="Basic and acidic residues" evidence="1">
    <location>
        <begin position="150"/>
        <end position="159"/>
    </location>
</feature>
<dbReference type="Proteomes" id="UP000053676">
    <property type="component" value="Unassembled WGS sequence"/>
</dbReference>
<feature type="compositionally biased region" description="Polar residues" evidence="1">
    <location>
        <begin position="60"/>
        <end position="69"/>
    </location>
</feature>
<dbReference type="AlphaFoldDB" id="W2SVQ2"/>
<feature type="compositionally biased region" description="Basic residues" evidence="1">
    <location>
        <begin position="70"/>
        <end position="89"/>
    </location>
</feature>
<feature type="transmembrane region" description="Helical" evidence="2">
    <location>
        <begin position="253"/>
        <end position="271"/>
    </location>
</feature>
<proteinExistence type="predicted"/>
<keyword evidence="2" id="KW-1133">Transmembrane helix</keyword>
<keyword evidence="2" id="KW-0812">Transmembrane</keyword>
<protein>
    <submittedName>
        <fullName evidence="3">Uncharacterized protein</fullName>
    </submittedName>
</protein>
<gene>
    <name evidence="3" type="ORF">NECAME_13408</name>
</gene>
<keyword evidence="2" id="KW-0472">Membrane</keyword>
<organism evidence="3 4">
    <name type="scientific">Necator americanus</name>
    <name type="common">Human hookworm</name>
    <dbReference type="NCBI Taxonomy" id="51031"/>
    <lineage>
        <taxon>Eukaryota</taxon>
        <taxon>Metazoa</taxon>
        <taxon>Ecdysozoa</taxon>
        <taxon>Nematoda</taxon>
        <taxon>Chromadorea</taxon>
        <taxon>Rhabditida</taxon>
        <taxon>Rhabditina</taxon>
        <taxon>Rhabditomorpha</taxon>
        <taxon>Strongyloidea</taxon>
        <taxon>Ancylostomatidae</taxon>
        <taxon>Bunostominae</taxon>
        <taxon>Necator</taxon>
    </lineage>
</organism>
<evidence type="ECO:0000256" key="2">
    <source>
        <dbReference type="SAM" id="Phobius"/>
    </source>
</evidence>
<name>W2SVQ2_NECAM</name>
<feature type="compositionally biased region" description="Basic residues" evidence="1">
    <location>
        <begin position="1"/>
        <end position="12"/>
    </location>
</feature>
<sequence>MARSVSRTRKVSKSPARIKLTSPKSEPRKKKAPAKVPSRSRSASRSRGRAKKEKHVKSPKSVSRSQSRGRTIKPTKRLSKSPVQKRMKSPTKISPPKPSPVKRASVKKTPSTRTPAPKTPAPKVEEPKAPAPKPTPAKTPSFVAMASDLRPSRSSEKRVYTSTPLESAMRQRYLRHESSSPSPIKVTPRKQPSTVSRMCNGAFGSVRAAGRSLCGVSRAAGRSVCGASRAVGQSISGASRAACCNVVRNRREILVSFVLLAIIAALTYFILYTDPAKTRAFIHSIPIKVQAWYQKHIARK</sequence>
<dbReference type="KEGG" id="nai:NECAME_13408"/>
<dbReference type="OrthoDB" id="5863115at2759"/>
<dbReference type="GeneID" id="25353436"/>
<accession>W2SVQ2</accession>
<dbReference type="EMBL" id="KI660413">
    <property type="protein sequence ID" value="ETN73804.1"/>
    <property type="molecule type" value="Genomic_DNA"/>
</dbReference>
<evidence type="ECO:0000313" key="3">
    <source>
        <dbReference type="EMBL" id="ETN73804.1"/>
    </source>
</evidence>
<dbReference type="OMA" id="AWYQKHI"/>
<evidence type="ECO:0000313" key="4">
    <source>
        <dbReference type="Proteomes" id="UP000053676"/>
    </source>
</evidence>